<feature type="transmembrane region" description="Helical" evidence="1">
    <location>
        <begin position="32"/>
        <end position="52"/>
    </location>
</feature>
<evidence type="ECO:0000313" key="3">
    <source>
        <dbReference type="Proteomes" id="UP000588491"/>
    </source>
</evidence>
<dbReference type="Pfam" id="PF11151">
    <property type="entry name" value="DUF2929"/>
    <property type="match status" value="1"/>
</dbReference>
<evidence type="ECO:0000313" key="2">
    <source>
        <dbReference type="EMBL" id="NMO76760.1"/>
    </source>
</evidence>
<keyword evidence="1" id="KW-1133">Transmembrane helix</keyword>
<sequence>MRYIMTIFWTFLLAQMLVYVVGSMNGVPFSFSMGLILTAVFSVLVFILSAIIPDEPTHEEGSH</sequence>
<name>A0A7Y0PLI0_9BACI</name>
<reference evidence="2 3" key="1">
    <citation type="submission" date="2020-04" db="EMBL/GenBank/DDBJ databases">
        <title>Bacillus sp. UniB3 isolated from commercial digestive syrup.</title>
        <authorList>
            <person name="Thorat V."/>
            <person name="Kirdat K."/>
            <person name="Tiwarekar B."/>
            <person name="Yadav A."/>
        </authorList>
    </citation>
    <scope>NUCLEOTIDE SEQUENCE [LARGE SCALE GENOMIC DNA]</scope>
    <source>
        <strain evidence="2 3">UniB3</strain>
    </source>
</reference>
<dbReference type="Proteomes" id="UP000588491">
    <property type="component" value="Unassembled WGS sequence"/>
</dbReference>
<organism evidence="2 3">
    <name type="scientific">Niallia alba</name>
    <dbReference type="NCBI Taxonomy" id="2729105"/>
    <lineage>
        <taxon>Bacteria</taxon>
        <taxon>Bacillati</taxon>
        <taxon>Bacillota</taxon>
        <taxon>Bacilli</taxon>
        <taxon>Bacillales</taxon>
        <taxon>Bacillaceae</taxon>
        <taxon>Niallia</taxon>
    </lineage>
</organism>
<evidence type="ECO:0000256" key="1">
    <source>
        <dbReference type="SAM" id="Phobius"/>
    </source>
</evidence>
<protein>
    <submittedName>
        <fullName evidence="2">YjzD family protein</fullName>
    </submittedName>
</protein>
<proteinExistence type="predicted"/>
<accession>A0A7Y0PLI0</accession>
<dbReference type="RefSeq" id="WP_040344147.1">
    <property type="nucleotide sequence ID" value="NZ_JABBPK010000001.1"/>
</dbReference>
<dbReference type="AlphaFoldDB" id="A0A7Y0PLI0"/>
<dbReference type="EMBL" id="JABBPK010000001">
    <property type="protein sequence ID" value="NMO76760.1"/>
    <property type="molecule type" value="Genomic_DNA"/>
</dbReference>
<keyword evidence="3" id="KW-1185">Reference proteome</keyword>
<keyword evidence="1" id="KW-0812">Transmembrane</keyword>
<dbReference type="InterPro" id="IPR021324">
    <property type="entry name" value="DUF2929"/>
</dbReference>
<keyword evidence="1" id="KW-0472">Membrane</keyword>
<comment type="caution">
    <text evidence="2">The sequence shown here is derived from an EMBL/GenBank/DDBJ whole genome shotgun (WGS) entry which is preliminary data.</text>
</comment>
<gene>
    <name evidence="2" type="ORF">HHU08_07125</name>
</gene>